<proteinExistence type="predicted"/>
<feature type="non-terminal residue" evidence="2">
    <location>
        <position position="205"/>
    </location>
</feature>
<dbReference type="HOGENOM" id="CLU_1346054_0_0_1"/>
<keyword evidence="3" id="KW-1185">Reference proteome</keyword>
<name>V2WJ54_MONRO</name>
<organism evidence="2 3">
    <name type="scientific">Moniliophthora roreri (strain MCA 2997)</name>
    <name type="common">Cocoa frosty pod rot fungus</name>
    <name type="synonym">Crinipellis roreri</name>
    <dbReference type="NCBI Taxonomy" id="1381753"/>
    <lineage>
        <taxon>Eukaryota</taxon>
        <taxon>Fungi</taxon>
        <taxon>Dikarya</taxon>
        <taxon>Basidiomycota</taxon>
        <taxon>Agaricomycotina</taxon>
        <taxon>Agaricomycetes</taxon>
        <taxon>Agaricomycetidae</taxon>
        <taxon>Agaricales</taxon>
        <taxon>Marasmiineae</taxon>
        <taxon>Marasmiaceae</taxon>
        <taxon>Moniliophthora</taxon>
    </lineage>
</organism>
<sequence>MSGSNHNNSNWDDPNLPPEALPRPAPLGISMPPPSAAAVLEGIPDCVHWNFYYVFSKSSCWFTVNLQYLMWSSFYNNNQKPPSTEDDTDDVVNFKALEQSFNSTISVGSLGGFHLAHVYAHGHEAGQLYPDFIVTKIFLMLYKEPRQQYLLAIINSKVKQNTSHIQALDQPISYLKQAQTYSHRAKTIYRYMVCKGGYIHTNLTG</sequence>
<gene>
    <name evidence="2" type="ORF">Moror_3435</name>
</gene>
<evidence type="ECO:0000313" key="3">
    <source>
        <dbReference type="Proteomes" id="UP000017559"/>
    </source>
</evidence>
<feature type="compositionally biased region" description="Pro residues" evidence="1">
    <location>
        <begin position="15"/>
        <end position="27"/>
    </location>
</feature>
<dbReference type="KEGG" id="mrr:Moror_3435"/>
<comment type="caution">
    <text evidence="2">The sequence shown here is derived from an EMBL/GenBank/DDBJ whole genome shotgun (WGS) entry which is preliminary data.</text>
</comment>
<evidence type="ECO:0000256" key="1">
    <source>
        <dbReference type="SAM" id="MobiDB-lite"/>
    </source>
</evidence>
<dbReference type="AlphaFoldDB" id="V2WJ54"/>
<dbReference type="Proteomes" id="UP000017559">
    <property type="component" value="Unassembled WGS sequence"/>
</dbReference>
<protein>
    <submittedName>
        <fullName evidence="2">Uncharacterized protein</fullName>
    </submittedName>
</protein>
<feature type="compositionally biased region" description="Polar residues" evidence="1">
    <location>
        <begin position="1"/>
        <end position="12"/>
    </location>
</feature>
<reference evidence="2 3" key="1">
    <citation type="journal article" date="2014" name="BMC Genomics">
        <title>Genome and secretome analysis of the hemibiotrophic fungal pathogen, Moniliophthora roreri, which causes frosty pod rot disease of cacao: mechanisms of the biotrophic and necrotrophic phases.</title>
        <authorList>
            <person name="Meinhardt L.W."/>
            <person name="Costa G.G.L."/>
            <person name="Thomazella D.P.T."/>
            <person name="Teixeira P.J.P.L."/>
            <person name="Carazzolle M.F."/>
            <person name="Schuster S.C."/>
            <person name="Carlson J.E."/>
            <person name="Guiltinan M.J."/>
            <person name="Mieczkowski P."/>
            <person name="Farmer A."/>
            <person name="Ramaraj T."/>
            <person name="Crozier J."/>
            <person name="Davis R.E."/>
            <person name="Shao J."/>
            <person name="Melnick R.L."/>
            <person name="Pereira G.A.G."/>
            <person name="Bailey B.A."/>
        </authorList>
    </citation>
    <scope>NUCLEOTIDE SEQUENCE [LARGE SCALE GENOMIC DNA]</scope>
    <source>
        <strain evidence="2 3">MCA 2997</strain>
    </source>
</reference>
<dbReference type="EMBL" id="AWSO01000867">
    <property type="protein sequence ID" value="ESK86873.1"/>
    <property type="molecule type" value="Genomic_DNA"/>
</dbReference>
<accession>V2WJ54</accession>
<feature type="region of interest" description="Disordered" evidence="1">
    <location>
        <begin position="1"/>
        <end position="27"/>
    </location>
</feature>
<evidence type="ECO:0000313" key="2">
    <source>
        <dbReference type="EMBL" id="ESK86873.1"/>
    </source>
</evidence>